<dbReference type="NCBIfam" id="TIGR00762">
    <property type="entry name" value="DegV"/>
    <property type="match status" value="1"/>
</dbReference>
<dbReference type="PANTHER" id="PTHR33434:SF3">
    <property type="entry name" value="DEGV DOMAIN-CONTAINING PROTEIN YITS"/>
    <property type="match status" value="1"/>
</dbReference>
<sequence>MANRLFEIVTDSASDLPSEYFEKHGVECIHLGLMMNGVNYEGEDGSPLDVREFYASLRSGAMPTTYQVTAEAAKPHFEKFLKAGRDVLAVAFSSGLSGTEGSYRMAAKELKEKYPDREIVVVDSLCASMGQGLFVDYVVRKADSGATIGETAEYAEGLKWQMCHYFTVEDLFHLKRGGRVSAATAVIGSVLNIKPVLHVDDEGHLVAVSKAMGRRKSVQALVKYMAELAELGPEDPVFISHGDCIGDVEYLKGLVGEKFPGHEIVVSYIGPVIGTHSGAGTLALFFKGKKR</sequence>
<comment type="caution">
    <text evidence="3">The sequence shown here is derived from an EMBL/GenBank/DDBJ whole genome shotgun (WGS) entry which is preliminary data.</text>
</comment>
<evidence type="ECO:0000256" key="1">
    <source>
        <dbReference type="ARBA" id="ARBA00003238"/>
    </source>
</evidence>
<keyword evidence="2" id="KW-0446">Lipid-binding</keyword>
<organism evidence="3 4">
    <name type="scientific">Candidatus Scatosoma pullistercoris</name>
    <dbReference type="NCBI Taxonomy" id="2840934"/>
    <lineage>
        <taxon>Bacteria</taxon>
        <taxon>Bacillati</taxon>
        <taxon>Bacillota</taxon>
        <taxon>Clostridia</taxon>
        <taxon>Candidatus Scatosoma</taxon>
    </lineage>
</organism>
<dbReference type="EMBL" id="DVMZ01000147">
    <property type="protein sequence ID" value="HIU59552.1"/>
    <property type="molecule type" value="Genomic_DNA"/>
</dbReference>
<protein>
    <submittedName>
        <fullName evidence="3">DegV family protein</fullName>
    </submittedName>
</protein>
<name>A0A9D1MFW5_9FIRM</name>
<dbReference type="Pfam" id="PF02645">
    <property type="entry name" value="DegV"/>
    <property type="match status" value="1"/>
</dbReference>
<evidence type="ECO:0000313" key="3">
    <source>
        <dbReference type="EMBL" id="HIU59552.1"/>
    </source>
</evidence>
<dbReference type="InterPro" id="IPR050270">
    <property type="entry name" value="DegV_domain_contain"/>
</dbReference>
<dbReference type="Gene3D" id="3.30.1180.10">
    <property type="match status" value="1"/>
</dbReference>
<dbReference type="Gene3D" id="3.40.50.10440">
    <property type="entry name" value="Dihydroxyacetone kinase, domain 1"/>
    <property type="match status" value="1"/>
</dbReference>
<dbReference type="GO" id="GO:0008289">
    <property type="term" value="F:lipid binding"/>
    <property type="evidence" value="ECO:0007669"/>
    <property type="project" value="UniProtKB-KW"/>
</dbReference>
<dbReference type="Proteomes" id="UP000824081">
    <property type="component" value="Unassembled WGS sequence"/>
</dbReference>
<dbReference type="PROSITE" id="PS51482">
    <property type="entry name" value="DEGV"/>
    <property type="match status" value="1"/>
</dbReference>
<dbReference type="InterPro" id="IPR043168">
    <property type="entry name" value="DegV_C"/>
</dbReference>
<dbReference type="PANTHER" id="PTHR33434">
    <property type="entry name" value="DEGV DOMAIN-CONTAINING PROTEIN DR_1986-RELATED"/>
    <property type="match status" value="1"/>
</dbReference>
<comment type="function">
    <text evidence="1">May bind long-chain fatty acids, such as palmitate, and may play a role in lipid transport or fatty acid metabolism.</text>
</comment>
<dbReference type="InterPro" id="IPR003797">
    <property type="entry name" value="DegV"/>
</dbReference>
<proteinExistence type="predicted"/>
<reference evidence="3" key="1">
    <citation type="submission" date="2020-10" db="EMBL/GenBank/DDBJ databases">
        <authorList>
            <person name="Gilroy R."/>
        </authorList>
    </citation>
    <scope>NUCLEOTIDE SEQUENCE</scope>
    <source>
        <strain evidence="3">11687</strain>
    </source>
</reference>
<evidence type="ECO:0000313" key="4">
    <source>
        <dbReference type="Proteomes" id="UP000824081"/>
    </source>
</evidence>
<gene>
    <name evidence="3" type="ORF">IAC57_05545</name>
</gene>
<reference evidence="3" key="2">
    <citation type="journal article" date="2021" name="PeerJ">
        <title>Extensive microbial diversity within the chicken gut microbiome revealed by metagenomics and culture.</title>
        <authorList>
            <person name="Gilroy R."/>
            <person name="Ravi A."/>
            <person name="Getino M."/>
            <person name="Pursley I."/>
            <person name="Horton D.L."/>
            <person name="Alikhan N.F."/>
            <person name="Baker D."/>
            <person name="Gharbi K."/>
            <person name="Hall N."/>
            <person name="Watson M."/>
            <person name="Adriaenssens E.M."/>
            <person name="Foster-Nyarko E."/>
            <person name="Jarju S."/>
            <person name="Secka A."/>
            <person name="Antonio M."/>
            <person name="Oren A."/>
            <person name="Chaudhuri R.R."/>
            <person name="La Ragione R."/>
            <person name="Hildebrand F."/>
            <person name="Pallen M.J."/>
        </authorList>
    </citation>
    <scope>NUCLEOTIDE SEQUENCE</scope>
    <source>
        <strain evidence="3">11687</strain>
    </source>
</reference>
<dbReference type="AlphaFoldDB" id="A0A9D1MFW5"/>
<accession>A0A9D1MFW5</accession>
<dbReference type="Gene3D" id="2.20.28.50">
    <property type="entry name" value="degv family protein"/>
    <property type="match status" value="1"/>
</dbReference>
<evidence type="ECO:0000256" key="2">
    <source>
        <dbReference type="ARBA" id="ARBA00023121"/>
    </source>
</evidence>
<dbReference type="SUPFAM" id="SSF82549">
    <property type="entry name" value="DAK1/DegV-like"/>
    <property type="match status" value="1"/>
</dbReference>